<dbReference type="EMBL" id="HACA01005355">
    <property type="protein sequence ID" value="CDW22716.1"/>
    <property type="molecule type" value="Transcribed_RNA"/>
</dbReference>
<dbReference type="SMART" id="SM01224">
    <property type="entry name" value="G_gamma"/>
    <property type="match status" value="1"/>
</dbReference>
<organism evidence="7">
    <name type="scientific">Lepeophtheirus salmonis</name>
    <name type="common">Salmon louse</name>
    <name type="synonym">Caligus salmonis</name>
    <dbReference type="NCBI Taxonomy" id="72036"/>
    <lineage>
        <taxon>Eukaryota</taxon>
        <taxon>Metazoa</taxon>
        <taxon>Ecdysozoa</taxon>
        <taxon>Arthropoda</taxon>
        <taxon>Crustacea</taxon>
        <taxon>Multicrustacea</taxon>
        <taxon>Hexanauplia</taxon>
        <taxon>Copepoda</taxon>
        <taxon>Siphonostomatoida</taxon>
        <taxon>Caligidae</taxon>
        <taxon>Lepeophtheirus</taxon>
    </lineage>
</organism>
<sequence length="57" mass="6481">MVSQLRKEASLKRIPASEAIQDIKKYILLKESEDCLVVGFADPKYNPFKEISSCHIV</sequence>
<evidence type="ECO:0000256" key="3">
    <source>
        <dbReference type="ARBA" id="ARBA00022475"/>
    </source>
</evidence>
<evidence type="ECO:0000256" key="4">
    <source>
        <dbReference type="ARBA" id="ARBA00023136"/>
    </source>
</evidence>
<evidence type="ECO:0000256" key="2">
    <source>
        <dbReference type="ARBA" id="ARBA00007431"/>
    </source>
</evidence>
<proteinExistence type="inferred from homology"/>
<dbReference type="Pfam" id="PF00631">
    <property type="entry name" value="G-gamma"/>
    <property type="match status" value="1"/>
</dbReference>
<evidence type="ECO:0000256" key="5">
    <source>
        <dbReference type="ARBA" id="ARBA00023224"/>
    </source>
</evidence>
<evidence type="ECO:0000256" key="1">
    <source>
        <dbReference type="ARBA" id="ARBA00004236"/>
    </source>
</evidence>
<reference evidence="7" key="1">
    <citation type="submission" date="2014-05" db="EMBL/GenBank/DDBJ databases">
        <authorList>
            <person name="Chronopoulou M."/>
        </authorList>
    </citation>
    <scope>NUCLEOTIDE SEQUENCE</scope>
    <source>
        <tissue evidence="7">Whole organism</tissue>
    </source>
</reference>
<feature type="domain" description="G protein gamma" evidence="6">
    <location>
        <begin position="1"/>
        <end position="57"/>
    </location>
</feature>
<keyword evidence="3" id="KW-1003">Cell membrane</keyword>
<dbReference type="InterPro" id="IPR015898">
    <property type="entry name" value="G-protein_gamma-like_dom"/>
</dbReference>
<comment type="similarity">
    <text evidence="2">Belongs to the G protein gamma family.</text>
</comment>
<dbReference type="PANTHER" id="PTHR13809">
    <property type="entry name" value="GUANINE NUCLEOTIDE-BINDING PROTEIN GAMMA SUBUNIT"/>
    <property type="match status" value="1"/>
</dbReference>
<keyword evidence="5" id="KW-0807">Transducer</keyword>
<dbReference type="GO" id="GO:0005834">
    <property type="term" value="C:heterotrimeric G-protein complex"/>
    <property type="evidence" value="ECO:0007669"/>
    <property type="project" value="InterPro"/>
</dbReference>
<dbReference type="InterPro" id="IPR036284">
    <property type="entry name" value="GGL_sf"/>
</dbReference>
<protein>
    <submittedName>
        <fullName evidence="7">Guanine nucleotidebinding protein subunit gamma1like [Acyrthosiphon pisum]</fullName>
    </submittedName>
</protein>
<keyword evidence="4" id="KW-0472">Membrane</keyword>
<dbReference type="SUPFAM" id="SSF48670">
    <property type="entry name" value="Transducin (heterotrimeric G protein), gamma chain"/>
    <property type="match status" value="1"/>
</dbReference>
<dbReference type="GO" id="GO:0031681">
    <property type="term" value="F:G-protein beta-subunit binding"/>
    <property type="evidence" value="ECO:0007669"/>
    <property type="project" value="InterPro"/>
</dbReference>
<dbReference type="InterPro" id="IPR001770">
    <property type="entry name" value="G-protein_gamma"/>
</dbReference>
<dbReference type="GO" id="GO:0007186">
    <property type="term" value="P:G protein-coupled receptor signaling pathway"/>
    <property type="evidence" value="ECO:0007669"/>
    <property type="project" value="InterPro"/>
</dbReference>
<comment type="subcellular location">
    <subcellularLocation>
        <location evidence="1">Cell membrane</location>
    </subcellularLocation>
</comment>
<dbReference type="PROSITE" id="PS50058">
    <property type="entry name" value="G_PROTEIN_GAMMA"/>
    <property type="match status" value="1"/>
</dbReference>
<dbReference type="SMART" id="SM00224">
    <property type="entry name" value="GGL"/>
    <property type="match status" value="1"/>
</dbReference>
<name>A0A0K2TB69_LEPSM</name>
<dbReference type="Gene3D" id="4.10.260.10">
    <property type="entry name" value="Transducin (heterotrimeric G protein), gamma chain"/>
    <property type="match status" value="1"/>
</dbReference>
<dbReference type="AlphaFoldDB" id="A0A0K2TB69"/>
<evidence type="ECO:0000313" key="7">
    <source>
        <dbReference type="EMBL" id="CDW22716.1"/>
    </source>
</evidence>
<evidence type="ECO:0000259" key="6">
    <source>
        <dbReference type="PROSITE" id="PS50058"/>
    </source>
</evidence>
<accession>A0A0K2TB69</accession>